<dbReference type="GeneID" id="105041298"/>
<proteinExistence type="predicted"/>
<dbReference type="FunFam" id="1.25.40.10:FF:000427">
    <property type="entry name" value="Pentatricopeptide repeat-containing protein chloroplastic"/>
    <property type="match status" value="1"/>
</dbReference>
<dbReference type="Proteomes" id="UP000504607">
    <property type="component" value="Chromosome 3"/>
</dbReference>
<feature type="repeat" description="PPR" evidence="2">
    <location>
        <begin position="297"/>
        <end position="331"/>
    </location>
</feature>
<evidence type="ECO:0000256" key="2">
    <source>
        <dbReference type="PROSITE-ProRule" id="PRU00708"/>
    </source>
</evidence>
<feature type="repeat" description="PPR" evidence="2">
    <location>
        <begin position="266"/>
        <end position="296"/>
    </location>
</feature>
<dbReference type="AlphaFoldDB" id="A0A6I9QWS3"/>
<dbReference type="KEGG" id="egu:105041298"/>
<feature type="repeat" description="PPR" evidence="2">
    <location>
        <begin position="196"/>
        <end position="230"/>
    </location>
</feature>
<dbReference type="InterPro" id="IPR032867">
    <property type="entry name" value="DYW_dom"/>
</dbReference>
<gene>
    <name evidence="5" type="primary">LOC105041298</name>
</gene>
<dbReference type="InParanoid" id="A0A6I9QWS3"/>
<protein>
    <submittedName>
        <fullName evidence="5">Pentatricopeptide repeat-containing protein At2g01510, mitochondrial</fullName>
    </submittedName>
</protein>
<dbReference type="Pfam" id="PF13041">
    <property type="entry name" value="PPR_2"/>
    <property type="match status" value="3"/>
</dbReference>
<evidence type="ECO:0000313" key="4">
    <source>
        <dbReference type="Proteomes" id="UP000504607"/>
    </source>
</evidence>
<dbReference type="OrthoDB" id="727945at2759"/>
<organism evidence="4 5">
    <name type="scientific">Elaeis guineensis var. tenera</name>
    <name type="common">Oil palm</name>
    <dbReference type="NCBI Taxonomy" id="51953"/>
    <lineage>
        <taxon>Eukaryota</taxon>
        <taxon>Viridiplantae</taxon>
        <taxon>Streptophyta</taxon>
        <taxon>Embryophyta</taxon>
        <taxon>Tracheophyta</taxon>
        <taxon>Spermatophyta</taxon>
        <taxon>Magnoliopsida</taxon>
        <taxon>Liliopsida</taxon>
        <taxon>Arecaceae</taxon>
        <taxon>Arecoideae</taxon>
        <taxon>Cocoseae</taxon>
        <taxon>Elaeidinae</taxon>
        <taxon>Elaeis</taxon>
    </lineage>
</organism>
<dbReference type="PANTHER" id="PTHR47926:SF537">
    <property type="entry name" value="PENTACOTRIPEPTIDE-REPEAT REGION OF PRORP DOMAIN-CONTAINING PROTEIN"/>
    <property type="match status" value="1"/>
</dbReference>
<dbReference type="PANTHER" id="PTHR47926">
    <property type="entry name" value="PENTATRICOPEPTIDE REPEAT-CONTAINING PROTEIN"/>
    <property type="match status" value="1"/>
</dbReference>
<dbReference type="InterPro" id="IPR046960">
    <property type="entry name" value="PPR_At4g14850-like_plant"/>
</dbReference>
<keyword evidence="1" id="KW-0677">Repeat</keyword>
<dbReference type="RefSeq" id="XP_010916507.1">
    <property type="nucleotide sequence ID" value="XM_010918205.3"/>
</dbReference>
<keyword evidence="4" id="KW-1185">Reference proteome</keyword>
<dbReference type="GO" id="GO:0003723">
    <property type="term" value="F:RNA binding"/>
    <property type="evidence" value="ECO:0007669"/>
    <property type="project" value="InterPro"/>
</dbReference>
<dbReference type="NCBIfam" id="TIGR00756">
    <property type="entry name" value="PPR"/>
    <property type="match status" value="4"/>
</dbReference>
<feature type="repeat" description="PPR" evidence="2">
    <location>
        <begin position="93"/>
        <end position="127"/>
    </location>
</feature>
<name>A0A6I9QWS3_ELAGV</name>
<reference evidence="5" key="1">
    <citation type="submission" date="2025-08" db="UniProtKB">
        <authorList>
            <consortium name="RefSeq"/>
        </authorList>
    </citation>
    <scope>IDENTIFICATION</scope>
</reference>
<dbReference type="InterPro" id="IPR046848">
    <property type="entry name" value="E_motif"/>
</dbReference>
<dbReference type="GO" id="GO:0008270">
    <property type="term" value="F:zinc ion binding"/>
    <property type="evidence" value="ECO:0007669"/>
    <property type="project" value="InterPro"/>
</dbReference>
<evidence type="ECO:0000313" key="5">
    <source>
        <dbReference type="RefSeq" id="XP_010916507.1"/>
    </source>
</evidence>
<dbReference type="Gene3D" id="1.25.40.10">
    <property type="entry name" value="Tetratricopeptide repeat domain"/>
    <property type="match status" value="4"/>
</dbReference>
<evidence type="ECO:0000259" key="3">
    <source>
        <dbReference type="Pfam" id="PF14432"/>
    </source>
</evidence>
<dbReference type="Pfam" id="PF14432">
    <property type="entry name" value="DYW_deaminase"/>
    <property type="match status" value="1"/>
</dbReference>
<dbReference type="Pfam" id="PF20431">
    <property type="entry name" value="E_motif"/>
    <property type="match status" value="1"/>
</dbReference>
<dbReference type="InterPro" id="IPR002885">
    <property type="entry name" value="PPR_rpt"/>
</dbReference>
<sequence length="598" mass="66903">MIARGTSPINICTLALLRSLHTSPPPPPTTKAGFAVLLRSASSRPHLKQIHALLLTTGLSHKNSLLTQLLLSLISIPDMSYARHLFDDMHKPRVFLWNTLIRAYARTNLPGDAIALYHDMRRLGVRPDSFTFPFVLKACADLLDVWLGMAIHSLVIKFRLVNDAIVQTELMIMYAKLGACDSAENIFESMSSGSKDLVAWNALISSFTQNGHADKALRLFHRMESAGMKPDSITLVSAISSCAYLGCLERGRRLHRRIKEEMLESNVFVDNALLDMYAKCGSMEEASKLFGEMQQRSIVSWSTMIGGYAVNGDSQRALSLFSRMQDEGVQPNHVTNLAVLSACSHAGLVGEGKEYFSRMLDPKVEHYASMVDLLGRSGHLEETYNFIKSMPIEQDAGVWGALLGACTIYHDLELGQLAADEVFRLAPGIPSYHVLLSNIYAASGRWDDVQKVRENMRGNHVRKVAAYSSVELDGEVYLFHEGSHGQWKEIYKKLDEVTTVLRGMGYEPVTGVVLHDVESEEKEAAVRTHSEKLAIAFSLTRMKSAGTPIRIMKNLRVCNDCHTFSKYVSRALGRDIIMRDKNRFHHFKDGECSCRDFW</sequence>
<feature type="domain" description="DYW" evidence="3">
    <location>
        <begin position="505"/>
        <end position="598"/>
    </location>
</feature>
<evidence type="ECO:0000256" key="1">
    <source>
        <dbReference type="ARBA" id="ARBA00022737"/>
    </source>
</evidence>
<dbReference type="PROSITE" id="PS51375">
    <property type="entry name" value="PPR"/>
    <property type="match status" value="4"/>
</dbReference>
<dbReference type="GO" id="GO:0009451">
    <property type="term" value="P:RNA modification"/>
    <property type="evidence" value="ECO:0007669"/>
    <property type="project" value="InterPro"/>
</dbReference>
<dbReference type="FunFam" id="1.25.40.10:FF:000184">
    <property type="entry name" value="Pentatricopeptide repeat-containing protein, chloroplastic"/>
    <property type="match status" value="1"/>
</dbReference>
<dbReference type="InterPro" id="IPR011990">
    <property type="entry name" value="TPR-like_helical_dom_sf"/>
</dbReference>
<accession>A0A6I9QWS3</accession>